<evidence type="ECO:0000313" key="2">
    <source>
        <dbReference type="Proteomes" id="UP000030671"/>
    </source>
</evidence>
<dbReference type="KEGG" id="hir:HETIRDRAFT_410322"/>
<dbReference type="RefSeq" id="XP_009548137.1">
    <property type="nucleotide sequence ID" value="XM_009549842.1"/>
</dbReference>
<dbReference type="GeneID" id="20672856"/>
<gene>
    <name evidence="1" type="ORF">HETIRDRAFT_410322</name>
</gene>
<dbReference type="Proteomes" id="UP000030671">
    <property type="component" value="Unassembled WGS sequence"/>
</dbReference>
<sequence length="99" mass="11213">MVRAGRGGENCITTSWTQHWLGAARDLHNFVSDRSDRSPLSPRGYLLYFTAPALRHAQRSPLPVDRYLPGPEGRSTHSKVFVSCSRPPWTIGHVRPRFD</sequence>
<organism evidence="1 2">
    <name type="scientific">Heterobasidion irregulare (strain TC 32-1)</name>
    <dbReference type="NCBI Taxonomy" id="747525"/>
    <lineage>
        <taxon>Eukaryota</taxon>
        <taxon>Fungi</taxon>
        <taxon>Dikarya</taxon>
        <taxon>Basidiomycota</taxon>
        <taxon>Agaricomycotina</taxon>
        <taxon>Agaricomycetes</taxon>
        <taxon>Russulales</taxon>
        <taxon>Bondarzewiaceae</taxon>
        <taxon>Heterobasidion</taxon>
        <taxon>Heterobasidion annosum species complex</taxon>
    </lineage>
</organism>
<dbReference type="AlphaFoldDB" id="W4K1G1"/>
<reference evidence="1 2" key="1">
    <citation type="journal article" date="2012" name="New Phytol.">
        <title>Insight into trade-off between wood decay and parasitism from the genome of a fungal forest pathogen.</title>
        <authorList>
            <person name="Olson A."/>
            <person name="Aerts A."/>
            <person name="Asiegbu F."/>
            <person name="Belbahri L."/>
            <person name="Bouzid O."/>
            <person name="Broberg A."/>
            <person name="Canback B."/>
            <person name="Coutinho P.M."/>
            <person name="Cullen D."/>
            <person name="Dalman K."/>
            <person name="Deflorio G."/>
            <person name="van Diepen L.T."/>
            <person name="Dunand C."/>
            <person name="Duplessis S."/>
            <person name="Durling M."/>
            <person name="Gonthier P."/>
            <person name="Grimwood J."/>
            <person name="Fossdal C.G."/>
            <person name="Hansson D."/>
            <person name="Henrissat B."/>
            <person name="Hietala A."/>
            <person name="Himmelstrand K."/>
            <person name="Hoffmeister D."/>
            <person name="Hogberg N."/>
            <person name="James T.Y."/>
            <person name="Karlsson M."/>
            <person name="Kohler A."/>
            <person name="Kues U."/>
            <person name="Lee Y.H."/>
            <person name="Lin Y.C."/>
            <person name="Lind M."/>
            <person name="Lindquist E."/>
            <person name="Lombard V."/>
            <person name="Lucas S."/>
            <person name="Lunden K."/>
            <person name="Morin E."/>
            <person name="Murat C."/>
            <person name="Park J."/>
            <person name="Raffaello T."/>
            <person name="Rouze P."/>
            <person name="Salamov A."/>
            <person name="Schmutz J."/>
            <person name="Solheim H."/>
            <person name="Stahlberg J."/>
            <person name="Velez H."/>
            <person name="de Vries R.P."/>
            <person name="Wiebenga A."/>
            <person name="Woodward S."/>
            <person name="Yakovlev I."/>
            <person name="Garbelotto M."/>
            <person name="Martin F."/>
            <person name="Grigoriev I.V."/>
            <person name="Stenlid J."/>
        </authorList>
    </citation>
    <scope>NUCLEOTIDE SEQUENCE [LARGE SCALE GENOMIC DNA]</scope>
    <source>
        <strain evidence="1 2">TC 32-1</strain>
    </source>
</reference>
<dbReference type="EMBL" id="KI925460">
    <property type="protein sequence ID" value="ETW79559.1"/>
    <property type="molecule type" value="Genomic_DNA"/>
</dbReference>
<dbReference type="InParanoid" id="W4K1G1"/>
<evidence type="ECO:0000313" key="1">
    <source>
        <dbReference type="EMBL" id="ETW79559.1"/>
    </source>
</evidence>
<keyword evidence="2" id="KW-1185">Reference proteome</keyword>
<accession>W4K1G1</accession>
<protein>
    <submittedName>
        <fullName evidence="1">Uncharacterized protein</fullName>
    </submittedName>
</protein>
<dbReference type="HOGENOM" id="CLU_2320700_0_0_1"/>
<name>W4K1G1_HETIT</name>
<proteinExistence type="predicted"/>